<dbReference type="SMR" id="A0A2G2YWY7"/>
<sequence>MASDIEIRTRPPIEEFFKDLTLTLKGKTKHILRCVLGKLSPGHVSAVLGPSGAGKTIFLSVLIGKAVGCTVTRVILINGKPELVQSYMKIICFLPQDDIVHKNLIVQKNP</sequence>
<comment type="caution">
    <text evidence="6">The sequence shown here is derived from an EMBL/GenBank/DDBJ whole genome shotgun (WGS) entry which is preliminary data.</text>
</comment>
<name>A0A2G2YWY7_CAPAN</name>
<keyword evidence="3" id="KW-0812">Transmembrane</keyword>
<keyword evidence="5" id="KW-0472">Membrane</keyword>
<protein>
    <recommendedName>
        <fullName evidence="8">ABC transporter domain-containing protein</fullName>
    </recommendedName>
</protein>
<comment type="subcellular location">
    <subcellularLocation>
        <location evidence="1">Membrane</location>
        <topology evidence="1">Multi-pass membrane protein</topology>
    </subcellularLocation>
</comment>
<dbReference type="Proteomes" id="UP000222542">
    <property type="component" value="Unassembled WGS sequence"/>
</dbReference>
<accession>A0A2G2YWY7</accession>
<dbReference type="InterPro" id="IPR027417">
    <property type="entry name" value="P-loop_NTPase"/>
</dbReference>
<evidence type="ECO:0000256" key="3">
    <source>
        <dbReference type="ARBA" id="ARBA00022692"/>
    </source>
</evidence>
<dbReference type="Gene3D" id="3.40.50.300">
    <property type="entry name" value="P-loop containing nucleotide triphosphate hydrolases"/>
    <property type="match status" value="1"/>
</dbReference>
<dbReference type="AlphaFoldDB" id="A0A2G2YWY7"/>
<dbReference type="EMBL" id="AYRZ02000008">
    <property type="protein sequence ID" value="PHT74278.1"/>
    <property type="molecule type" value="Genomic_DNA"/>
</dbReference>
<evidence type="ECO:0000256" key="2">
    <source>
        <dbReference type="ARBA" id="ARBA00022448"/>
    </source>
</evidence>
<dbReference type="PANTHER" id="PTHR48041:SF91">
    <property type="entry name" value="ABC TRANSPORTER G FAMILY MEMBER 28"/>
    <property type="match status" value="1"/>
</dbReference>
<keyword evidence="2" id="KW-0813">Transport</keyword>
<gene>
    <name evidence="6" type="ORF">T459_21555</name>
</gene>
<keyword evidence="7" id="KW-1185">Reference proteome</keyword>
<reference evidence="6 7" key="1">
    <citation type="journal article" date="2014" name="Nat. Genet.">
        <title>Genome sequence of the hot pepper provides insights into the evolution of pungency in Capsicum species.</title>
        <authorList>
            <person name="Kim S."/>
            <person name="Park M."/>
            <person name="Yeom S.I."/>
            <person name="Kim Y.M."/>
            <person name="Lee J.M."/>
            <person name="Lee H.A."/>
            <person name="Seo E."/>
            <person name="Choi J."/>
            <person name="Cheong K."/>
            <person name="Kim K.T."/>
            <person name="Jung K."/>
            <person name="Lee G.W."/>
            <person name="Oh S.K."/>
            <person name="Bae C."/>
            <person name="Kim S.B."/>
            <person name="Lee H.Y."/>
            <person name="Kim S.Y."/>
            <person name="Kim M.S."/>
            <person name="Kang B.C."/>
            <person name="Jo Y.D."/>
            <person name="Yang H.B."/>
            <person name="Jeong H.J."/>
            <person name="Kang W.H."/>
            <person name="Kwon J.K."/>
            <person name="Shin C."/>
            <person name="Lim J.Y."/>
            <person name="Park J.H."/>
            <person name="Huh J.H."/>
            <person name="Kim J.S."/>
            <person name="Kim B.D."/>
            <person name="Cohen O."/>
            <person name="Paran I."/>
            <person name="Suh M.C."/>
            <person name="Lee S.B."/>
            <person name="Kim Y.K."/>
            <person name="Shin Y."/>
            <person name="Noh S.J."/>
            <person name="Park J."/>
            <person name="Seo Y.S."/>
            <person name="Kwon S.Y."/>
            <person name="Kim H.A."/>
            <person name="Park J.M."/>
            <person name="Kim H.J."/>
            <person name="Choi S.B."/>
            <person name="Bosland P.W."/>
            <person name="Reeves G."/>
            <person name="Jo S.H."/>
            <person name="Lee B.W."/>
            <person name="Cho H.T."/>
            <person name="Choi H.S."/>
            <person name="Lee M.S."/>
            <person name="Yu Y."/>
            <person name="Do Choi Y."/>
            <person name="Park B.S."/>
            <person name="van Deynze A."/>
            <person name="Ashrafi H."/>
            <person name="Hill T."/>
            <person name="Kim W.T."/>
            <person name="Pai H.S."/>
            <person name="Ahn H.K."/>
            <person name="Yeam I."/>
            <person name="Giovannoni J.J."/>
            <person name="Rose J.K."/>
            <person name="Sorensen I."/>
            <person name="Lee S.J."/>
            <person name="Kim R.W."/>
            <person name="Choi I.Y."/>
            <person name="Choi B.S."/>
            <person name="Lim J.S."/>
            <person name="Lee Y.H."/>
            <person name="Choi D."/>
        </authorList>
    </citation>
    <scope>NUCLEOTIDE SEQUENCE [LARGE SCALE GENOMIC DNA]</scope>
    <source>
        <strain evidence="7">cv. CM334</strain>
    </source>
</reference>
<organism evidence="6 7">
    <name type="scientific">Capsicum annuum</name>
    <name type="common">Capsicum pepper</name>
    <dbReference type="NCBI Taxonomy" id="4072"/>
    <lineage>
        <taxon>Eukaryota</taxon>
        <taxon>Viridiplantae</taxon>
        <taxon>Streptophyta</taxon>
        <taxon>Embryophyta</taxon>
        <taxon>Tracheophyta</taxon>
        <taxon>Spermatophyta</taxon>
        <taxon>Magnoliopsida</taxon>
        <taxon>eudicotyledons</taxon>
        <taxon>Gunneridae</taxon>
        <taxon>Pentapetalae</taxon>
        <taxon>asterids</taxon>
        <taxon>lamiids</taxon>
        <taxon>Solanales</taxon>
        <taxon>Solanaceae</taxon>
        <taxon>Solanoideae</taxon>
        <taxon>Capsiceae</taxon>
        <taxon>Capsicum</taxon>
    </lineage>
</organism>
<reference evidence="6 7" key="2">
    <citation type="journal article" date="2017" name="Genome Biol.">
        <title>New reference genome sequences of hot pepper reveal the massive evolution of plant disease-resistance genes by retroduplication.</title>
        <authorList>
            <person name="Kim S."/>
            <person name="Park J."/>
            <person name="Yeom S.I."/>
            <person name="Kim Y.M."/>
            <person name="Seo E."/>
            <person name="Kim K.T."/>
            <person name="Kim M.S."/>
            <person name="Lee J.M."/>
            <person name="Cheong K."/>
            <person name="Shin H.S."/>
            <person name="Kim S.B."/>
            <person name="Han K."/>
            <person name="Lee J."/>
            <person name="Park M."/>
            <person name="Lee H.A."/>
            <person name="Lee H.Y."/>
            <person name="Lee Y."/>
            <person name="Oh S."/>
            <person name="Lee J.H."/>
            <person name="Choi E."/>
            <person name="Choi E."/>
            <person name="Lee S.E."/>
            <person name="Jeon J."/>
            <person name="Kim H."/>
            <person name="Choi G."/>
            <person name="Song H."/>
            <person name="Lee J."/>
            <person name="Lee S.C."/>
            <person name="Kwon J.K."/>
            <person name="Lee H.Y."/>
            <person name="Koo N."/>
            <person name="Hong Y."/>
            <person name="Kim R.W."/>
            <person name="Kang W.H."/>
            <person name="Huh J.H."/>
            <person name="Kang B.C."/>
            <person name="Yang T.J."/>
            <person name="Lee Y.H."/>
            <person name="Bennetzen J.L."/>
            <person name="Choi D."/>
        </authorList>
    </citation>
    <scope>NUCLEOTIDE SEQUENCE [LARGE SCALE GENOMIC DNA]</scope>
    <source>
        <strain evidence="7">cv. CM334</strain>
    </source>
</reference>
<dbReference type="PANTHER" id="PTHR48041">
    <property type="entry name" value="ABC TRANSPORTER G FAMILY MEMBER 28"/>
    <property type="match status" value="1"/>
</dbReference>
<evidence type="ECO:0000313" key="7">
    <source>
        <dbReference type="Proteomes" id="UP000222542"/>
    </source>
</evidence>
<dbReference type="Gramene" id="PHT74278">
    <property type="protein sequence ID" value="PHT74278"/>
    <property type="gene ID" value="T459_21555"/>
</dbReference>
<keyword evidence="4" id="KW-1133">Transmembrane helix</keyword>
<dbReference type="SUPFAM" id="SSF52540">
    <property type="entry name" value="P-loop containing nucleoside triphosphate hydrolases"/>
    <property type="match status" value="1"/>
</dbReference>
<dbReference type="GO" id="GO:0016020">
    <property type="term" value="C:membrane"/>
    <property type="evidence" value="ECO:0007669"/>
    <property type="project" value="UniProtKB-SubCell"/>
</dbReference>
<evidence type="ECO:0000256" key="5">
    <source>
        <dbReference type="ARBA" id="ARBA00023136"/>
    </source>
</evidence>
<evidence type="ECO:0008006" key="8">
    <source>
        <dbReference type="Google" id="ProtNLM"/>
    </source>
</evidence>
<dbReference type="InterPro" id="IPR050352">
    <property type="entry name" value="ABCG_transporters"/>
</dbReference>
<evidence type="ECO:0000313" key="6">
    <source>
        <dbReference type="EMBL" id="PHT74278.1"/>
    </source>
</evidence>
<evidence type="ECO:0000256" key="4">
    <source>
        <dbReference type="ARBA" id="ARBA00022989"/>
    </source>
</evidence>
<proteinExistence type="predicted"/>
<evidence type="ECO:0000256" key="1">
    <source>
        <dbReference type="ARBA" id="ARBA00004141"/>
    </source>
</evidence>